<dbReference type="PANTHER" id="PTHR12149:SF8">
    <property type="entry name" value="PROTEIN-RIBULOSAMINE 3-KINASE"/>
    <property type="match status" value="1"/>
</dbReference>
<dbReference type="InterPro" id="IPR011009">
    <property type="entry name" value="Kinase-like_dom_sf"/>
</dbReference>
<dbReference type="Proteomes" id="UP000184128">
    <property type="component" value="Unassembled WGS sequence"/>
</dbReference>
<keyword evidence="3" id="KW-1185">Reference proteome</keyword>
<dbReference type="Gene3D" id="3.30.200.20">
    <property type="entry name" value="Phosphorylase Kinase, domain 1"/>
    <property type="match status" value="1"/>
</dbReference>
<dbReference type="GO" id="GO:0016301">
    <property type="term" value="F:kinase activity"/>
    <property type="evidence" value="ECO:0007669"/>
    <property type="project" value="UniProtKB-UniRule"/>
</dbReference>
<protein>
    <submittedName>
        <fullName evidence="2">Fructosamine-3-kinase</fullName>
    </submittedName>
</protein>
<dbReference type="InterPro" id="IPR016477">
    <property type="entry name" value="Fructo-/Ketosamine-3-kinase"/>
</dbReference>
<reference evidence="2 3" key="1">
    <citation type="submission" date="2016-11" db="EMBL/GenBank/DDBJ databases">
        <authorList>
            <person name="Jaros S."/>
            <person name="Januszkiewicz K."/>
            <person name="Wedrychowicz H."/>
        </authorList>
    </citation>
    <scope>NUCLEOTIDE SEQUENCE [LARGE SCALE GENOMIC DNA]</scope>
    <source>
        <strain evidence="2 3">DSM 15692</strain>
    </source>
</reference>
<organism evidence="2 3">
    <name type="scientific">Atopostipes suicloacalis DSM 15692</name>
    <dbReference type="NCBI Taxonomy" id="1121025"/>
    <lineage>
        <taxon>Bacteria</taxon>
        <taxon>Bacillati</taxon>
        <taxon>Bacillota</taxon>
        <taxon>Bacilli</taxon>
        <taxon>Lactobacillales</taxon>
        <taxon>Carnobacteriaceae</taxon>
        <taxon>Atopostipes</taxon>
    </lineage>
</organism>
<keyword evidence="1 2" id="KW-0418">Kinase</keyword>
<dbReference type="PANTHER" id="PTHR12149">
    <property type="entry name" value="FRUCTOSAMINE 3 KINASE-RELATED PROTEIN"/>
    <property type="match status" value="1"/>
</dbReference>
<comment type="similarity">
    <text evidence="1">Belongs to the fructosamine kinase family.</text>
</comment>
<proteinExistence type="inferred from homology"/>
<keyword evidence="1" id="KW-0808">Transferase</keyword>
<evidence type="ECO:0000256" key="1">
    <source>
        <dbReference type="PIRNR" id="PIRNR006221"/>
    </source>
</evidence>
<evidence type="ECO:0000313" key="3">
    <source>
        <dbReference type="Proteomes" id="UP000184128"/>
    </source>
</evidence>
<accession>A0A1M4XU06</accession>
<evidence type="ECO:0000313" key="2">
    <source>
        <dbReference type="EMBL" id="SHE96826.1"/>
    </source>
</evidence>
<dbReference type="EMBL" id="FQUF01000023">
    <property type="protein sequence ID" value="SHE96826.1"/>
    <property type="molecule type" value="Genomic_DNA"/>
</dbReference>
<dbReference type="OrthoDB" id="5291879at2"/>
<dbReference type="SUPFAM" id="SSF56112">
    <property type="entry name" value="Protein kinase-like (PK-like)"/>
    <property type="match status" value="1"/>
</dbReference>
<dbReference type="Pfam" id="PF03881">
    <property type="entry name" value="Fructosamin_kin"/>
    <property type="match status" value="1"/>
</dbReference>
<gene>
    <name evidence="2" type="ORF">SAMN02745249_01531</name>
</gene>
<dbReference type="RefSeq" id="WP_073298274.1">
    <property type="nucleotide sequence ID" value="NZ_FQUF01000023.1"/>
</dbReference>
<dbReference type="AlphaFoldDB" id="A0A1M4XU06"/>
<dbReference type="Gene3D" id="3.90.1200.10">
    <property type="match status" value="1"/>
</dbReference>
<name>A0A1M4XU06_9LACT</name>
<dbReference type="PIRSF" id="PIRSF006221">
    <property type="entry name" value="Ketosamine-3-kinase"/>
    <property type="match status" value="1"/>
</dbReference>
<sequence>MDKQWIEQLPISSIEQVKAVGGGDVNEAYQIDTSKQKYFLLIQPNTSKEFFITEAAGLEDLQKAGITVPEVYHVDEINGDAYLLISFLEEGPRVNYRDLAKMIAKMHQATSENGLFGYQYPHQGTDINFDNDWTDSWIELFIERRLDKLRDALVKSNKWNQKQVHTYEQARKVILEELTEHASQPSLLHGDLWGGNHMFLENGEPALFDPAPFYGDREFDLGVTTSFGGYSQEFYTAYQEFLPMAAGYEKRLSFYRLYVFMVHLLKFGGIYESRVDQTLQEILP</sequence>